<reference evidence="2 3" key="1">
    <citation type="submission" date="2019-03" db="EMBL/GenBank/DDBJ databases">
        <title>First draft genome of Liparis tanakae, snailfish: a comprehensive survey of snailfish specific genes.</title>
        <authorList>
            <person name="Kim W."/>
            <person name="Song I."/>
            <person name="Jeong J.-H."/>
            <person name="Kim D."/>
            <person name="Kim S."/>
            <person name="Ryu S."/>
            <person name="Song J.Y."/>
            <person name="Lee S.K."/>
        </authorList>
    </citation>
    <scope>NUCLEOTIDE SEQUENCE [LARGE SCALE GENOMIC DNA]</scope>
    <source>
        <tissue evidence="2">Muscle</tissue>
    </source>
</reference>
<gene>
    <name evidence="2" type="ORF">EYF80_058185</name>
</gene>
<feature type="signal peptide" evidence="1">
    <location>
        <begin position="1"/>
        <end position="17"/>
    </location>
</feature>
<name>A0A4Z2ERV8_9TELE</name>
<dbReference type="EMBL" id="SRLO01003261">
    <property type="protein sequence ID" value="TNN31656.1"/>
    <property type="molecule type" value="Genomic_DNA"/>
</dbReference>
<proteinExistence type="predicted"/>
<sequence>MNRWLCVRTTGLTGLLALESRTNVSVSVSVSGVSVTLCSSWAGPPPTGRPSCCGGEGRSA</sequence>
<evidence type="ECO:0000313" key="2">
    <source>
        <dbReference type="EMBL" id="TNN31656.1"/>
    </source>
</evidence>
<feature type="chain" id="PRO_5021397401" evidence="1">
    <location>
        <begin position="18"/>
        <end position="60"/>
    </location>
</feature>
<organism evidence="2 3">
    <name type="scientific">Liparis tanakae</name>
    <name type="common">Tanaka's snailfish</name>
    <dbReference type="NCBI Taxonomy" id="230148"/>
    <lineage>
        <taxon>Eukaryota</taxon>
        <taxon>Metazoa</taxon>
        <taxon>Chordata</taxon>
        <taxon>Craniata</taxon>
        <taxon>Vertebrata</taxon>
        <taxon>Euteleostomi</taxon>
        <taxon>Actinopterygii</taxon>
        <taxon>Neopterygii</taxon>
        <taxon>Teleostei</taxon>
        <taxon>Neoteleostei</taxon>
        <taxon>Acanthomorphata</taxon>
        <taxon>Eupercaria</taxon>
        <taxon>Perciformes</taxon>
        <taxon>Cottioidei</taxon>
        <taxon>Cottales</taxon>
        <taxon>Liparidae</taxon>
        <taxon>Liparis</taxon>
    </lineage>
</organism>
<protein>
    <submittedName>
        <fullName evidence="2">Uncharacterized protein</fullName>
    </submittedName>
</protein>
<dbReference type="Proteomes" id="UP000314294">
    <property type="component" value="Unassembled WGS sequence"/>
</dbReference>
<accession>A0A4Z2ERV8</accession>
<evidence type="ECO:0000256" key="1">
    <source>
        <dbReference type="SAM" id="SignalP"/>
    </source>
</evidence>
<evidence type="ECO:0000313" key="3">
    <source>
        <dbReference type="Proteomes" id="UP000314294"/>
    </source>
</evidence>
<keyword evidence="3" id="KW-1185">Reference proteome</keyword>
<dbReference type="AlphaFoldDB" id="A0A4Z2ERV8"/>
<keyword evidence="1" id="KW-0732">Signal</keyword>
<comment type="caution">
    <text evidence="2">The sequence shown here is derived from an EMBL/GenBank/DDBJ whole genome shotgun (WGS) entry which is preliminary data.</text>
</comment>